<keyword evidence="4" id="KW-0479">Metal-binding</keyword>
<dbReference type="GO" id="GO:0010038">
    <property type="term" value="P:response to metal ion"/>
    <property type="evidence" value="ECO:0007669"/>
    <property type="project" value="InterPro"/>
</dbReference>
<keyword evidence="6" id="KW-0472">Membrane</keyword>
<dbReference type="Proteomes" id="UP001153069">
    <property type="component" value="Unassembled WGS sequence"/>
</dbReference>
<dbReference type="SUPFAM" id="SSF54001">
    <property type="entry name" value="Cysteine proteinases"/>
    <property type="match status" value="1"/>
</dbReference>
<evidence type="ECO:0000256" key="4">
    <source>
        <dbReference type="ARBA" id="ARBA00022723"/>
    </source>
</evidence>
<sequence length="385" mass="42591">MSNHHETTSLLRPFTGRPILMGLPGNGMTSDDATPRRERGSVMSKFAALAALALVLGCTVFTGTSFRFSVAKDTFFTRSDDVAYLEERIDLWEAWKQRGNLVEDRVYLHTRHYSPIEAKHEFPIYLNHSDAYAHLVADGHKGAFRNSADYFLYQQGLDAQVNQAFCAVAASVALLNSLRGILEELPQDPIYSPYPYATQTDIFNECTHTNVVRQDDTFQGILSAPFGVSLNSAVGLLQCNLNSESWDVQVTHVDPDKVSHNDMRQTMKAALRDPNSRVMVNYERTSAGQIGGGHFSPVGAYSTALDAFLIMDVAKYKYPNAWIPTEVLYQSLGTIDYCGQWAGPAAQALLPPALLHPATPADMEAAKRQLGCQPKHRGFIVVSKK</sequence>
<dbReference type="AlphaFoldDB" id="A0A9N8H6C5"/>
<dbReference type="InterPro" id="IPR038156">
    <property type="entry name" value="PCS_N_sf"/>
</dbReference>
<dbReference type="Pfam" id="PF05023">
    <property type="entry name" value="Phytochelatin"/>
    <property type="match status" value="1"/>
</dbReference>
<dbReference type="InterPro" id="IPR007719">
    <property type="entry name" value="PCS_N"/>
</dbReference>
<dbReference type="OrthoDB" id="448954at2759"/>
<feature type="domain" description="Peptidase C83" evidence="7">
    <location>
        <begin position="101"/>
        <end position="353"/>
    </location>
</feature>
<dbReference type="InterPro" id="IPR038765">
    <property type="entry name" value="Papain-like_cys_pep_sf"/>
</dbReference>
<keyword evidence="6" id="KW-0812">Transmembrane</keyword>
<dbReference type="EC" id="2.3.2.15" evidence="1"/>
<gene>
    <name evidence="8" type="ORF">SEMRO_142_G066230.1</name>
</gene>
<feature type="transmembrane region" description="Helical" evidence="6">
    <location>
        <begin position="46"/>
        <end position="68"/>
    </location>
</feature>
<evidence type="ECO:0000256" key="6">
    <source>
        <dbReference type="SAM" id="Phobius"/>
    </source>
</evidence>
<evidence type="ECO:0000256" key="1">
    <source>
        <dbReference type="ARBA" id="ARBA00012468"/>
    </source>
</evidence>
<keyword evidence="6" id="KW-1133">Transmembrane helix</keyword>
<evidence type="ECO:0000256" key="3">
    <source>
        <dbReference type="ARBA" id="ARBA00022679"/>
    </source>
</evidence>
<dbReference type="PANTHER" id="PTHR33447">
    <property type="entry name" value="GLUTATHIONE GAMMA-GLUTAMYLCYSTEINYLTRANSFERASE"/>
    <property type="match status" value="1"/>
</dbReference>
<dbReference type="Gene3D" id="3.90.70.30">
    <property type="entry name" value="Phytochelatin synthase, N-terminal domain"/>
    <property type="match status" value="1"/>
</dbReference>
<dbReference type="PROSITE" id="PS51443">
    <property type="entry name" value="PCS"/>
    <property type="match status" value="1"/>
</dbReference>
<dbReference type="PANTHER" id="PTHR33447:SF20">
    <property type="entry name" value="GLUTATHIONE GAMMA-GLUTAMYLCYSTEINYLTRANSFERASE"/>
    <property type="match status" value="1"/>
</dbReference>
<dbReference type="GO" id="GO:0016756">
    <property type="term" value="F:glutathione gamma-glutamylcysteinyltransferase activity"/>
    <property type="evidence" value="ECO:0007669"/>
    <property type="project" value="UniProtKB-EC"/>
</dbReference>
<reference evidence="8" key="1">
    <citation type="submission" date="2020-06" db="EMBL/GenBank/DDBJ databases">
        <authorList>
            <consortium name="Plant Systems Biology data submission"/>
        </authorList>
    </citation>
    <scope>NUCLEOTIDE SEQUENCE</scope>
    <source>
        <strain evidence="8">D6</strain>
    </source>
</reference>
<protein>
    <recommendedName>
        <fullName evidence="1">glutathione gamma-glutamylcysteinyltransferase</fullName>
        <ecNumber evidence="1">2.3.2.15</ecNumber>
    </recommendedName>
</protein>
<dbReference type="InterPro" id="IPR040409">
    <property type="entry name" value="PCS-like"/>
</dbReference>
<accession>A0A9N8H6C5</accession>
<name>A0A9N8H6C5_9STRA</name>
<evidence type="ECO:0000259" key="7">
    <source>
        <dbReference type="PROSITE" id="PS51443"/>
    </source>
</evidence>
<evidence type="ECO:0000256" key="5">
    <source>
        <dbReference type="SAM" id="MobiDB-lite"/>
    </source>
</evidence>
<organism evidence="8 9">
    <name type="scientific">Seminavis robusta</name>
    <dbReference type="NCBI Taxonomy" id="568900"/>
    <lineage>
        <taxon>Eukaryota</taxon>
        <taxon>Sar</taxon>
        <taxon>Stramenopiles</taxon>
        <taxon>Ochrophyta</taxon>
        <taxon>Bacillariophyta</taxon>
        <taxon>Bacillariophyceae</taxon>
        <taxon>Bacillariophycidae</taxon>
        <taxon>Naviculales</taxon>
        <taxon>Naviculaceae</taxon>
        <taxon>Seminavis</taxon>
    </lineage>
</organism>
<feature type="region of interest" description="Disordered" evidence="5">
    <location>
        <begin position="15"/>
        <end position="36"/>
    </location>
</feature>
<dbReference type="GO" id="GO:0046872">
    <property type="term" value="F:metal ion binding"/>
    <property type="evidence" value="ECO:0007669"/>
    <property type="project" value="UniProtKB-KW"/>
</dbReference>
<comment type="caution">
    <text evidence="8">The sequence shown here is derived from an EMBL/GenBank/DDBJ whole genome shotgun (WGS) entry which is preliminary data.</text>
</comment>
<dbReference type="GO" id="GO:0046938">
    <property type="term" value="P:phytochelatin biosynthetic process"/>
    <property type="evidence" value="ECO:0007669"/>
    <property type="project" value="InterPro"/>
</dbReference>
<evidence type="ECO:0000256" key="2">
    <source>
        <dbReference type="ARBA" id="ARBA00022539"/>
    </source>
</evidence>
<evidence type="ECO:0000313" key="9">
    <source>
        <dbReference type="Proteomes" id="UP001153069"/>
    </source>
</evidence>
<dbReference type="EMBL" id="CAICTM010000141">
    <property type="protein sequence ID" value="CAB9502646.1"/>
    <property type="molecule type" value="Genomic_DNA"/>
</dbReference>
<keyword evidence="3" id="KW-0808">Transferase</keyword>
<keyword evidence="9" id="KW-1185">Reference proteome</keyword>
<keyword evidence="2" id="KW-0104">Cadmium</keyword>
<proteinExistence type="predicted"/>
<evidence type="ECO:0000313" key="8">
    <source>
        <dbReference type="EMBL" id="CAB9502646.1"/>
    </source>
</evidence>